<evidence type="ECO:0000313" key="2">
    <source>
        <dbReference type="Proteomes" id="UP000280834"/>
    </source>
</evidence>
<name>A0A0R3R038_9BILA</name>
<dbReference type="Proteomes" id="UP000280834">
    <property type="component" value="Unassembled WGS sequence"/>
</dbReference>
<dbReference type="EMBL" id="UZAG01018269">
    <property type="protein sequence ID" value="VDO38854.1"/>
    <property type="molecule type" value="Genomic_DNA"/>
</dbReference>
<organism evidence="3">
    <name type="scientific">Brugia timori</name>
    <dbReference type="NCBI Taxonomy" id="42155"/>
    <lineage>
        <taxon>Eukaryota</taxon>
        <taxon>Metazoa</taxon>
        <taxon>Ecdysozoa</taxon>
        <taxon>Nematoda</taxon>
        <taxon>Chromadorea</taxon>
        <taxon>Rhabditida</taxon>
        <taxon>Spirurina</taxon>
        <taxon>Spiruromorpha</taxon>
        <taxon>Filarioidea</taxon>
        <taxon>Onchocercidae</taxon>
        <taxon>Brugia</taxon>
    </lineage>
</organism>
<evidence type="ECO:0000313" key="1">
    <source>
        <dbReference type="EMBL" id="VDO38854.1"/>
    </source>
</evidence>
<accession>A0A0R3R038</accession>
<proteinExistence type="predicted"/>
<sequence length="59" mass="6873">MNRSYRIYVVVYLGCHRGRLKRLSSRLFSVQHLCTSVLSKTVLLVIKRKNDTSCVFLIT</sequence>
<reference evidence="1 2" key="2">
    <citation type="submission" date="2018-11" db="EMBL/GenBank/DDBJ databases">
        <authorList>
            <consortium name="Pathogen Informatics"/>
        </authorList>
    </citation>
    <scope>NUCLEOTIDE SEQUENCE [LARGE SCALE GENOMIC DNA]</scope>
</reference>
<gene>
    <name evidence="1" type="ORF">BTMF_LOCUS11374</name>
</gene>
<keyword evidence="2" id="KW-1185">Reference proteome</keyword>
<protein>
    <submittedName>
        <fullName evidence="1 3">Uncharacterized protein</fullName>
    </submittedName>
</protein>
<evidence type="ECO:0000313" key="3">
    <source>
        <dbReference type="WBParaSite" id="BTMF_0001336201-mRNA-1"/>
    </source>
</evidence>
<dbReference type="WBParaSite" id="BTMF_0001336201-mRNA-1">
    <property type="protein sequence ID" value="BTMF_0001336201-mRNA-1"/>
    <property type="gene ID" value="BTMF_0001336201"/>
</dbReference>
<reference evidence="3" key="1">
    <citation type="submission" date="2017-02" db="UniProtKB">
        <authorList>
            <consortium name="WormBaseParasite"/>
        </authorList>
    </citation>
    <scope>IDENTIFICATION</scope>
</reference>
<dbReference type="AlphaFoldDB" id="A0A0R3R038"/>